<feature type="domain" description="T4 RNase H C-terminal" evidence="1">
    <location>
        <begin position="60"/>
        <end position="170"/>
    </location>
</feature>
<feature type="non-terminal residue" evidence="2">
    <location>
        <position position="1"/>
    </location>
</feature>
<dbReference type="SUPFAM" id="SSF47807">
    <property type="entry name" value="5' to 3' exonuclease, C-terminal subdomain"/>
    <property type="match status" value="1"/>
</dbReference>
<proteinExistence type="predicted"/>
<dbReference type="AlphaFoldDB" id="X0WI43"/>
<dbReference type="EMBL" id="BARS01047863">
    <property type="protein sequence ID" value="GAG30345.1"/>
    <property type="molecule type" value="Genomic_DNA"/>
</dbReference>
<accession>X0WI43</accession>
<gene>
    <name evidence="2" type="ORF">S01H1_71835</name>
</gene>
<evidence type="ECO:0000259" key="1">
    <source>
        <dbReference type="Pfam" id="PF09293"/>
    </source>
</evidence>
<sequence>EADDIIATICKECHDCPIMIVSSDKDFQQLQVYRGVTQWSPTKKVLLKCKDPVSFLKEHTLRGDTSDGVPNFLSADDCFVTDGKRQKPISTKKLETWMKHDPEDFCNDIQLSYLDRNRRMVDFAYIPKDIQDQVMERFLAEIDREADRGKIFPYMVRHRLTHLLSCIQEF</sequence>
<organism evidence="2">
    <name type="scientific">marine sediment metagenome</name>
    <dbReference type="NCBI Taxonomy" id="412755"/>
    <lineage>
        <taxon>unclassified sequences</taxon>
        <taxon>metagenomes</taxon>
        <taxon>ecological metagenomes</taxon>
    </lineage>
</organism>
<dbReference type="Pfam" id="PF09293">
    <property type="entry name" value="RNaseH_C"/>
    <property type="match status" value="1"/>
</dbReference>
<dbReference type="InterPro" id="IPR029060">
    <property type="entry name" value="PIN-like_dom_sf"/>
</dbReference>
<name>X0WI43_9ZZZZ</name>
<dbReference type="SUPFAM" id="SSF88723">
    <property type="entry name" value="PIN domain-like"/>
    <property type="match status" value="1"/>
</dbReference>
<comment type="caution">
    <text evidence="2">The sequence shown here is derived from an EMBL/GenBank/DDBJ whole genome shotgun (WGS) entry which is preliminary data.</text>
</comment>
<dbReference type="Gene3D" id="1.10.150.20">
    <property type="entry name" value="5' to 3' exonuclease, C-terminal subdomain"/>
    <property type="match status" value="1"/>
</dbReference>
<reference evidence="2" key="1">
    <citation type="journal article" date="2014" name="Front. Microbiol.">
        <title>High frequency of phylogenetically diverse reductive dehalogenase-homologous genes in deep subseafloor sedimentary metagenomes.</title>
        <authorList>
            <person name="Kawai M."/>
            <person name="Futagami T."/>
            <person name="Toyoda A."/>
            <person name="Takaki Y."/>
            <person name="Nishi S."/>
            <person name="Hori S."/>
            <person name="Arai W."/>
            <person name="Tsubouchi T."/>
            <person name="Morono Y."/>
            <person name="Uchiyama I."/>
            <person name="Ito T."/>
            <person name="Fujiyama A."/>
            <person name="Inagaki F."/>
            <person name="Takami H."/>
        </authorList>
    </citation>
    <scope>NUCLEOTIDE SEQUENCE</scope>
    <source>
        <strain evidence="2">Expedition CK06-06</strain>
    </source>
</reference>
<dbReference type="InterPro" id="IPR036279">
    <property type="entry name" value="5-3_exonuclease_C_sf"/>
</dbReference>
<dbReference type="Gene3D" id="3.40.50.1010">
    <property type="entry name" value="5'-nuclease"/>
    <property type="match status" value="1"/>
</dbReference>
<protein>
    <recommendedName>
        <fullName evidence="1">T4 RNase H C-terminal domain-containing protein</fullName>
    </recommendedName>
</protein>
<evidence type="ECO:0000313" key="2">
    <source>
        <dbReference type="EMBL" id="GAG30345.1"/>
    </source>
</evidence>
<dbReference type="InterPro" id="IPR036276">
    <property type="entry name" value="T4_RNaseH_C"/>
</dbReference>